<evidence type="ECO:0000256" key="2">
    <source>
        <dbReference type="ARBA" id="ARBA00022473"/>
    </source>
</evidence>
<dbReference type="AlphaFoldDB" id="A0ABD3LNU6"/>
<keyword evidence="3" id="KW-0341">Growth regulation</keyword>
<dbReference type="EMBL" id="JBJKBG010000002">
    <property type="protein sequence ID" value="KAL3751946.1"/>
    <property type="molecule type" value="Genomic_DNA"/>
</dbReference>
<evidence type="ECO:0000256" key="4">
    <source>
        <dbReference type="SAM" id="MobiDB-lite"/>
    </source>
</evidence>
<dbReference type="PANTHER" id="PTHR31374:SF118">
    <property type="entry name" value="OS01G0924966 PROTEIN"/>
    <property type="match status" value="1"/>
</dbReference>
<accession>A0ABD3LNU6</accession>
<dbReference type="InterPro" id="IPR003676">
    <property type="entry name" value="SAUR_fam"/>
</dbReference>
<proteinExistence type="inferred from homology"/>
<feature type="region of interest" description="Disordered" evidence="4">
    <location>
        <begin position="22"/>
        <end position="46"/>
    </location>
</feature>
<evidence type="ECO:0000313" key="6">
    <source>
        <dbReference type="Proteomes" id="UP001634007"/>
    </source>
</evidence>
<protein>
    <submittedName>
        <fullName evidence="5">Uncharacterized protein</fullName>
    </submittedName>
</protein>
<organism evidence="5 6">
    <name type="scientific">Eucalyptus globulus</name>
    <name type="common">Tasmanian blue gum</name>
    <dbReference type="NCBI Taxonomy" id="34317"/>
    <lineage>
        <taxon>Eukaryota</taxon>
        <taxon>Viridiplantae</taxon>
        <taxon>Streptophyta</taxon>
        <taxon>Embryophyta</taxon>
        <taxon>Tracheophyta</taxon>
        <taxon>Spermatophyta</taxon>
        <taxon>Magnoliopsida</taxon>
        <taxon>eudicotyledons</taxon>
        <taxon>Gunneridae</taxon>
        <taxon>Pentapetalae</taxon>
        <taxon>rosids</taxon>
        <taxon>malvids</taxon>
        <taxon>Myrtales</taxon>
        <taxon>Myrtaceae</taxon>
        <taxon>Myrtoideae</taxon>
        <taxon>Eucalypteae</taxon>
        <taxon>Eucalyptus</taxon>
    </lineage>
</organism>
<evidence type="ECO:0000256" key="1">
    <source>
        <dbReference type="ARBA" id="ARBA00006974"/>
    </source>
</evidence>
<name>A0ABD3LNU6_EUCGL</name>
<reference evidence="5 6" key="1">
    <citation type="submission" date="2024-11" db="EMBL/GenBank/DDBJ databases">
        <title>Chromosome-level genome assembly of Eucalyptus globulus Labill. provides insights into its genome evolution.</title>
        <authorList>
            <person name="Li X."/>
        </authorList>
    </citation>
    <scope>NUCLEOTIDE SEQUENCE [LARGE SCALE GENOMIC DNA]</scope>
    <source>
        <strain evidence="5">CL2024</strain>
        <tissue evidence="5">Fresh tender leaves</tissue>
    </source>
</reference>
<evidence type="ECO:0000313" key="5">
    <source>
        <dbReference type="EMBL" id="KAL3751946.1"/>
    </source>
</evidence>
<keyword evidence="2" id="KW-0217">Developmental protein</keyword>
<dbReference type="Pfam" id="PF02519">
    <property type="entry name" value="Auxin_inducible"/>
    <property type="match status" value="1"/>
</dbReference>
<keyword evidence="6" id="KW-1185">Reference proteome</keyword>
<comment type="caution">
    <text evidence="5">The sequence shown here is derived from an EMBL/GenBank/DDBJ whole genome shotgun (WGS) entry which is preliminary data.</text>
</comment>
<gene>
    <name evidence="5" type="ORF">ACJRO7_012724</name>
</gene>
<sequence>MEANMEKAKKSLITKTWERCKSIGRGGGNKATASSPGRLTRKTKSWNGSRAGAAAAAAMEGGRGGRRRVAPEGCFSVYVGPGKQKFVIKTEYANHPLFKALLDEAEAEYGYSSGGPIELPCDVAVFCRVLMEMDSADDDGGRVGGLGAKRRVGCGVNQGYGGYRLLSPSRMITINQF</sequence>
<comment type="similarity">
    <text evidence="1">Belongs to the ARG7 family.</text>
</comment>
<evidence type="ECO:0000256" key="3">
    <source>
        <dbReference type="ARBA" id="ARBA00022604"/>
    </source>
</evidence>
<dbReference type="Proteomes" id="UP001634007">
    <property type="component" value="Unassembled WGS sequence"/>
</dbReference>
<dbReference type="PANTHER" id="PTHR31374">
    <property type="entry name" value="AUXIN-INDUCED PROTEIN-LIKE-RELATED"/>
    <property type="match status" value="1"/>
</dbReference>